<feature type="transmembrane region" description="Helical" evidence="6">
    <location>
        <begin position="203"/>
        <end position="220"/>
    </location>
</feature>
<accession>A0AAJ4W271</accession>
<dbReference type="CDD" id="cd16015">
    <property type="entry name" value="LTA_synthase"/>
    <property type="match status" value="1"/>
</dbReference>
<evidence type="ECO:0000256" key="1">
    <source>
        <dbReference type="ARBA" id="ARBA00004651"/>
    </source>
</evidence>
<evidence type="ECO:0000313" key="8">
    <source>
        <dbReference type="EMBL" id="SEQ41807.1"/>
    </source>
</evidence>
<evidence type="ECO:0000259" key="7">
    <source>
        <dbReference type="Pfam" id="PF00884"/>
    </source>
</evidence>
<keyword evidence="9" id="KW-1185">Reference proteome</keyword>
<feature type="transmembrane region" description="Helical" evidence="6">
    <location>
        <begin position="164"/>
        <end position="182"/>
    </location>
</feature>
<dbReference type="EMBL" id="FOFY01000003">
    <property type="protein sequence ID" value="SEQ41807.1"/>
    <property type="molecule type" value="Genomic_DNA"/>
</dbReference>
<gene>
    <name evidence="8" type="ORF">SAMN04488089_10388</name>
</gene>
<evidence type="ECO:0000256" key="6">
    <source>
        <dbReference type="SAM" id="Phobius"/>
    </source>
</evidence>
<dbReference type="PANTHER" id="PTHR47371:SF3">
    <property type="entry name" value="PHOSPHOGLYCEROL TRANSFERASE I"/>
    <property type="match status" value="1"/>
</dbReference>
<dbReference type="InterPro" id="IPR000917">
    <property type="entry name" value="Sulfatase_N"/>
</dbReference>
<dbReference type="Pfam" id="PF00884">
    <property type="entry name" value="Sulfatase"/>
    <property type="match status" value="1"/>
</dbReference>
<dbReference type="Gene3D" id="3.40.720.10">
    <property type="entry name" value="Alkaline Phosphatase, subunit A"/>
    <property type="match status" value="1"/>
</dbReference>
<keyword evidence="5 6" id="KW-0472">Membrane</keyword>
<sequence>MLVLCPDNYLKTVVVNIDLYKRVLKVTGIYFVFFFLTFLLSRLFFLFTYGNFEELVEVKGSVLKAFIAGSRFDISAICYGFLPLLLFWIASLFISKKASDKFLRAYNKIALVILSVVLILFLSLIIIDYYFYQFFQSHINLLFFGIFYDDTSAVLDSVWNDYPILKIISLYISVVLCLIGVYRFIVNRYVRSESKSTVRKIDYLLLLVIPVFFIGMRGSLGEFTLRREHTNVSTNEFVNSLGYNAMYCLKFANSERKANMIVPDIDRVMMSSSFKSLEEVWNTYLKNASVDFDKDLTAKTAHNDFLEKNPPNVIFLQMESMSNHYFEMNTKEFNLIGDLKNELPNLYYFKNAMSAFNGTIQTLENFMIGTPKTIISQSVYFDTPFTTSVAIPFKENGYDTYFLTGANLSWRNIDKMLEHQQFDYLEGNNAILEFNPKAEQFAWGVHDGYLFDYIFNTLKKKDDKPKFIFGLTISNHTPFEVPNNFKVQPIKMPEEVRKNIRVDEATAYANFASHQYAASELARLIRMIKESPYGENTIIVASGDHNIRQVFEYTAEDSFMKRSVPILFYIPEKYKPVFFDEHILASHKDIFPTIFNLSLSDANYKYTGDNLFCNTKPYRFALNDYNYMADSVGVVAIENDKPYYYTWVGSDKRKLKVQPEMGEHGQYMLNKMKAFTTMQTVKIYEDIQAHQMSRTK</sequence>
<dbReference type="GO" id="GO:0005886">
    <property type="term" value="C:plasma membrane"/>
    <property type="evidence" value="ECO:0007669"/>
    <property type="project" value="UniProtKB-SubCell"/>
</dbReference>
<evidence type="ECO:0000256" key="4">
    <source>
        <dbReference type="ARBA" id="ARBA00022989"/>
    </source>
</evidence>
<keyword evidence="2" id="KW-1003">Cell membrane</keyword>
<evidence type="ECO:0000313" key="9">
    <source>
        <dbReference type="Proteomes" id="UP000183496"/>
    </source>
</evidence>
<feature type="transmembrane region" description="Helical" evidence="6">
    <location>
        <begin position="72"/>
        <end position="94"/>
    </location>
</feature>
<feature type="transmembrane region" description="Helical" evidence="6">
    <location>
        <begin position="29"/>
        <end position="52"/>
    </location>
</feature>
<dbReference type="PANTHER" id="PTHR47371">
    <property type="entry name" value="LIPOTEICHOIC ACID SYNTHASE"/>
    <property type="match status" value="1"/>
</dbReference>
<proteinExistence type="predicted"/>
<keyword evidence="4 6" id="KW-1133">Transmembrane helix</keyword>
<dbReference type="AlphaFoldDB" id="A0AAJ4W271"/>
<feature type="transmembrane region" description="Helical" evidence="6">
    <location>
        <begin position="106"/>
        <end position="132"/>
    </location>
</feature>
<comment type="caution">
    <text evidence="8">The sequence shown here is derived from an EMBL/GenBank/DDBJ whole genome shotgun (WGS) entry which is preliminary data.</text>
</comment>
<dbReference type="Proteomes" id="UP000183496">
    <property type="component" value="Unassembled WGS sequence"/>
</dbReference>
<comment type="subcellular location">
    <subcellularLocation>
        <location evidence="1">Cell membrane</location>
        <topology evidence="1">Multi-pass membrane protein</topology>
    </subcellularLocation>
</comment>
<evidence type="ECO:0000256" key="3">
    <source>
        <dbReference type="ARBA" id="ARBA00022692"/>
    </source>
</evidence>
<name>A0AAJ4W271_MYRPR</name>
<dbReference type="InterPro" id="IPR050448">
    <property type="entry name" value="OpgB/LTA_synthase_biosynth"/>
</dbReference>
<dbReference type="InterPro" id="IPR017850">
    <property type="entry name" value="Alkaline_phosphatase_core_sf"/>
</dbReference>
<organism evidence="8 9">
    <name type="scientific">Myroides profundi</name>
    <dbReference type="NCBI Taxonomy" id="480520"/>
    <lineage>
        <taxon>Bacteria</taxon>
        <taxon>Pseudomonadati</taxon>
        <taxon>Bacteroidota</taxon>
        <taxon>Flavobacteriia</taxon>
        <taxon>Flavobacteriales</taxon>
        <taxon>Flavobacteriaceae</taxon>
        <taxon>Myroides</taxon>
    </lineage>
</organism>
<feature type="domain" description="Sulfatase N-terminal" evidence="7">
    <location>
        <begin position="311"/>
        <end position="597"/>
    </location>
</feature>
<dbReference type="GO" id="GO:0016740">
    <property type="term" value="F:transferase activity"/>
    <property type="evidence" value="ECO:0007669"/>
    <property type="project" value="UniProtKB-KW"/>
</dbReference>
<reference evidence="8 9" key="1">
    <citation type="submission" date="2016-10" db="EMBL/GenBank/DDBJ databases">
        <authorList>
            <person name="Varghese N."/>
            <person name="Submissions S."/>
        </authorList>
    </citation>
    <scope>NUCLEOTIDE SEQUENCE [LARGE SCALE GENOMIC DNA]</scope>
    <source>
        <strain evidence="9">DSM 19823 / KCTC 23066 / CCTCC M 208030 / D25</strain>
    </source>
</reference>
<protein>
    <submittedName>
        <fullName evidence="8">Phosphoglycerol transferase MdoB</fullName>
    </submittedName>
</protein>
<evidence type="ECO:0000256" key="5">
    <source>
        <dbReference type="ARBA" id="ARBA00023136"/>
    </source>
</evidence>
<evidence type="ECO:0000256" key="2">
    <source>
        <dbReference type="ARBA" id="ARBA00022475"/>
    </source>
</evidence>
<keyword evidence="3 6" id="KW-0812">Transmembrane</keyword>
<dbReference type="SUPFAM" id="SSF53649">
    <property type="entry name" value="Alkaline phosphatase-like"/>
    <property type="match status" value="1"/>
</dbReference>
<keyword evidence="8" id="KW-0808">Transferase</keyword>